<dbReference type="GeneID" id="89931058"/>
<dbReference type="GO" id="GO:0046394">
    <property type="term" value="P:carboxylic acid biosynthetic process"/>
    <property type="evidence" value="ECO:0007669"/>
    <property type="project" value="UniProtKB-ARBA"/>
</dbReference>
<comment type="caution">
    <text evidence="4">The sequence shown here is derived from an EMBL/GenBank/DDBJ whole genome shotgun (WGS) entry which is preliminary data.</text>
</comment>
<feature type="compositionally biased region" description="Polar residues" evidence="1">
    <location>
        <begin position="174"/>
        <end position="192"/>
    </location>
</feature>
<proteinExistence type="predicted"/>
<feature type="domain" description="CASTOR ACT" evidence="3">
    <location>
        <begin position="95"/>
        <end position="156"/>
    </location>
</feature>
<gene>
    <name evidence="4" type="ORF">LTR77_009728</name>
</gene>
<dbReference type="InterPro" id="IPR045865">
    <property type="entry name" value="ACT-like_dom_sf"/>
</dbReference>
<dbReference type="Pfam" id="PF13840">
    <property type="entry name" value="ACT_7"/>
    <property type="match status" value="1"/>
</dbReference>
<keyword evidence="5" id="KW-1185">Reference proteome</keyword>
<evidence type="ECO:0000259" key="3">
    <source>
        <dbReference type="Pfam" id="PF13840"/>
    </source>
</evidence>
<evidence type="ECO:0000256" key="2">
    <source>
        <dbReference type="SAM" id="SignalP"/>
    </source>
</evidence>
<dbReference type="SUPFAM" id="SSF55021">
    <property type="entry name" value="ACT-like"/>
    <property type="match status" value="1"/>
</dbReference>
<reference evidence="4 5" key="1">
    <citation type="submission" date="2023-08" db="EMBL/GenBank/DDBJ databases">
        <title>Black Yeasts Isolated from many extreme environments.</title>
        <authorList>
            <person name="Coleine C."/>
            <person name="Stajich J.E."/>
            <person name="Selbmann L."/>
        </authorList>
    </citation>
    <scope>NUCLEOTIDE SEQUENCE [LARGE SCALE GENOMIC DNA]</scope>
    <source>
        <strain evidence="4 5">CCFEE 5935</strain>
    </source>
</reference>
<dbReference type="AlphaFoldDB" id="A0AAV9NZV0"/>
<feature type="chain" id="PRO_5043620098" description="CASTOR ACT domain-containing protein" evidence="2">
    <location>
        <begin position="28"/>
        <end position="383"/>
    </location>
</feature>
<evidence type="ECO:0000313" key="5">
    <source>
        <dbReference type="Proteomes" id="UP001337655"/>
    </source>
</evidence>
<name>A0AAV9NZV0_9PEZI</name>
<feature type="region of interest" description="Disordered" evidence="1">
    <location>
        <begin position="171"/>
        <end position="192"/>
    </location>
</feature>
<evidence type="ECO:0000313" key="4">
    <source>
        <dbReference type="EMBL" id="KAK5164522.1"/>
    </source>
</evidence>
<dbReference type="InterPro" id="IPR051719">
    <property type="entry name" value="CASTOR_mTORC1"/>
</dbReference>
<keyword evidence="2" id="KW-0732">Signal</keyword>
<dbReference type="PANTHER" id="PTHR31131">
    <property type="entry name" value="CHROMOSOME 1, WHOLE GENOME SHOTGUN SEQUENCE"/>
    <property type="match status" value="1"/>
</dbReference>
<dbReference type="RefSeq" id="XP_064654770.1">
    <property type="nucleotide sequence ID" value="XM_064806954.1"/>
</dbReference>
<evidence type="ECO:0000256" key="1">
    <source>
        <dbReference type="SAM" id="MobiDB-lite"/>
    </source>
</evidence>
<organism evidence="4 5">
    <name type="scientific">Saxophila tyrrhenica</name>
    <dbReference type="NCBI Taxonomy" id="1690608"/>
    <lineage>
        <taxon>Eukaryota</taxon>
        <taxon>Fungi</taxon>
        <taxon>Dikarya</taxon>
        <taxon>Ascomycota</taxon>
        <taxon>Pezizomycotina</taxon>
        <taxon>Dothideomycetes</taxon>
        <taxon>Dothideomycetidae</taxon>
        <taxon>Mycosphaerellales</taxon>
        <taxon>Extremaceae</taxon>
        <taxon>Saxophila</taxon>
    </lineage>
</organism>
<dbReference type="Proteomes" id="UP001337655">
    <property type="component" value="Unassembled WGS sequence"/>
</dbReference>
<sequence>MGSAIVESEILLTAQLSFLLFLQPILSLLLHDDTVDENSEPMPPSRPWQYWQPFVNVSITRNECSIVCPRGQANNLFQPILDKLPALLRKSVTISKEDYSVIVIGGEGLEAGKRVLDLTSPLALAGIPIFFITSYYSDYILVPFSARSTVISALEERGFVFEADANGDAGHMNHPTSPLLQSSRPRNGSTSSFDFPPIAGTPPPATVPELQTKTFKLLTRHSIAPLADDSIELVTCAGVKDSTASTSASNFSQGKLQLGLAKCLTLNPPPSFLSITLTDSESASLTLEKNLTSLFCNSGEDLLLGKDGPEQIAITLDLKDLPLESTGIVCGVASRLSDGMRGRVVGEVFNMSYLSTARAGHVIVSKEELEDVIEAFRGTEVGL</sequence>
<feature type="signal peptide" evidence="2">
    <location>
        <begin position="1"/>
        <end position="27"/>
    </location>
</feature>
<dbReference type="EMBL" id="JAVRRT010000019">
    <property type="protein sequence ID" value="KAK5164522.1"/>
    <property type="molecule type" value="Genomic_DNA"/>
</dbReference>
<dbReference type="GO" id="GO:0006520">
    <property type="term" value="P:amino acid metabolic process"/>
    <property type="evidence" value="ECO:0007669"/>
    <property type="project" value="UniProtKB-ARBA"/>
</dbReference>
<dbReference type="Gene3D" id="3.30.2130.10">
    <property type="entry name" value="VC0802-like"/>
    <property type="match status" value="2"/>
</dbReference>
<accession>A0AAV9NZV0</accession>
<dbReference type="InterPro" id="IPR027795">
    <property type="entry name" value="CASTOR_ACT_dom"/>
</dbReference>
<protein>
    <recommendedName>
        <fullName evidence="3">CASTOR ACT domain-containing protein</fullName>
    </recommendedName>
</protein>
<dbReference type="PANTHER" id="PTHR31131:SF6">
    <property type="entry name" value="CASTOR ACT DOMAIN-CONTAINING PROTEIN"/>
    <property type="match status" value="1"/>
</dbReference>